<evidence type="ECO:0000313" key="1">
    <source>
        <dbReference type="Proteomes" id="UP000035642"/>
    </source>
</evidence>
<protein>
    <submittedName>
        <fullName evidence="2">Uncharacterized protein</fullName>
    </submittedName>
</protein>
<evidence type="ECO:0000313" key="2">
    <source>
        <dbReference type="WBParaSite" id="ACAC_0001376801-mRNA-1"/>
    </source>
</evidence>
<reference evidence="1" key="1">
    <citation type="submission" date="2012-09" db="EMBL/GenBank/DDBJ databases">
        <authorList>
            <person name="Martin A.A."/>
        </authorList>
    </citation>
    <scope>NUCLEOTIDE SEQUENCE</scope>
</reference>
<reference evidence="2" key="2">
    <citation type="submission" date="2017-02" db="UniProtKB">
        <authorList>
            <consortium name="WormBaseParasite"/>
        </authorList>
    </citation>
    <scope>IDENTIFICATION</scope>
</reference>
<organism evidence="1 2">
    <name type="scientific">Angiostrongylus cantonensis</name>
    <name type="common">Rat lungworm</name>
    <dbReference type="NCBI Taxonomy" id="6313"/>
    <lineage>
        <taxon>Eukaryota</taxon>
        <taxon>Metazoa</taxon>
        <taxon>Ecdysozoa</taxon>
        <taxon>Nematoda</taxon>
        <taxon>Chromadorea</taxon>
        <taxon>Rhabditida</taxon>
        <taxon>Rhabditina</taxon>
        <taxon>Rhabditomorpha</taxon>
        <taxon>Strongyloidea</taxon>
        <taxon>Metastrongylidae</taxon>
        <taxon>Angiostrongylus</taxon>
    </lineage>
</organism>
<keyword evidence="1" id="KW-1185">Reference proteome</keyword>
<proteinExistence type="predicted"/>
<sequence length="97" mass="11217">MLLELRKQGELRTISGQVPQAVIARLRPGLKFGTKLSNCIILSRTAKEQTRASFMRDPLKKFRLNTKTKTPHREGERLWTRIIGSDEDEERREALAQ</sequence>
<name>A0A0K0DPS9_ANGCA</name>
<accession>A0A0K0DPS9</accession>
<dbReference type="WBParaSite" id="ACAC_0001376801-mRNA-1">
    <property type="protein sequence ID" value="ACAC_0001376801-mRNA-1"/>
    <property type="gene ID" value="ACAC_0001376801"/>
</dbReference>
<dbReference type="Proteomes" id="UP000035642">
    <property type="component" value="Unassembled WGS sequence"/>
</dbReference>
<dbReference type="AlphaFoldDB" id="A0A0K0DPS9"/>